<evidence type="ECO:0000313" key="11">
    <source>
        <dbReference type="Proteomes" id="UP001377804"/>
    </source>
</evidence>
<dbReference type="SMART" id="SM00382">
    <property type="entry name" value="AAA"/>
    <property type="match status" value="1"/>
</dbReference>
<dbReference type="GO" id="GO:0005524">
    <property type="term" value="F:ATP binding"/>
    <property type="evidence" value="ECO:0007669"/>
    <property type="project" value="UniProtKB-KW"/>
</dbReference>
<keyword evidence="4 10" id="KW-0067">ATP-binding</keyword>
<name>A0ABU8SIF3_9LACO</name>
<dbReference type="PROSITE" id="PS00211">
    <property type="entry name" value="ABC_TRANSPORTER_1"/>
    <property type="match status" value="1"/>
</dbReference>
<dbReference type="InterPro" id="IPR036640">
    <property type="entry name" value="ABC1_TM_sf"/>
</dbReference>
<evidence type="ECO:0000256" key="1">
    <source>
        <dbReference type="ARBA" id="ARBA00004651"/>
    </source>
</evidence>
<dbReference type="SUPFAM" id="SSF90123">
    <property type="entry name" value="ABC transporter transmembrane region"/>
    <property type="match status" value="1"/>
</dbReference>
<dbReference type="Pfam" id="PF00005">
    <property type="entry name" value="ABC_tran"/>
    <property type="match status" value="1"/>
</dbReference>
<gene>
    <name evidence="10" type="ORF">R4Y45_04475</name>
</gene>
<keyword evidence="2 7" id="KW-0812">Transmembrane</keyword>
<evidence type="ECO:0000259" key="9">
    <source>
        <dbReference type="PROSITE" id="PS50929"/>
    </source>
</evidence>
<evidence type="ECO:0000256" key="3">
    <source>
        <dbReference type="ARBA" id="ARBA00022741"/>
    </source>
</evidence>
<dbReference type="InterPro" id="IPR011527">
    <property type="entry name" value="ABC1_TM_dom"/>
</dbReference>
<proteinExistence type="predicted"/>
<dbReference type="EMBL" id="JAWMWG010000001">
    <property type="protein sequence ID" value="MEJ6348482.1"/>
    <property type="molecule type" value="Genomic_DNA"/>
</dbReference>
<evidence type="ECO:0000256" key="2">
    <source>
        <dbReference type="ARBA" id="ARBA00022692"/>
    </source>
</evidence>
<evidence type="ECO:0000256" key="7">
    <source>
        <dbReference type="SAM" id="Phobius"/>
    </source>
</evidence>
<dbReference type="PROSITE" id="PS50929">
    <property type="entry name" value="ABC_TM1F"/>
    <property type="match status" value="1"/>
</dbReference>
<comment type="subcellular location">
    <subcellularLocation>
        <location evidence="1">Cell membrane</location>
        <topology evidence="1">Multi-pass membrane protein</topology>
    </subcellularLocation>
</comment>
<dbReference type="Pfam" id="PF00664">
    <property type="entry name" value="ABC_membrane"/>
    <property type="match status" value="1"/>
</dbReference>
<feature type="transmembrane region" description="Helical" evidence="7">
    <location>
        <begin position="135"/>
        <end position="154"/>
    </location>
</feature>
<dbReference type="InterPro" id="IPR017871">
    <property type="entry name" value="ABC_transporter-like_CS"/>
</dbReference>
<dbReference type="SUPFAM" id="SSF52540">
    <property type="entry name" value="P-loop containing nucleoside triphosphate hydrolases"/>
    <property type="match status" value="1"/>
</dbReference>
<dbReference type="RefSeq" id="WP_339969691.1">
    <property type="nucleotide sequence ID" value="NZ_JAWMWG010000001.1"/>
</dbReference>
<dbReference type="InterPro" id="IPR027417">
    <property type="entry name" value="P-loop_NTPase"/>
</dbReference>
<keyword evidence="11" id="KW-1185">Reference proteome</keyword>
<sequence>MVTATLYALVSIASATYYGYIVEHADNKNQALFLMMIVMGVTIVFLRWVFDMINQLIMVKFVGHIIYTIRQKMLQTLIGSSVSQFRKKPVSMYTSNVLNDVEMVDRDAIEPYFDFISQLVIVLISSMAVLYYQPIVFLVILLGTIGVFLIPMMMSQTLQKKQASFSNESANLTEKTSDILNGFDTIKSTQSVDEFLHDFNKVNHHFTRAKVSSGKWIMANYVTSSMLGMMVQYAAVLASIWFIMNGMITVGIMLTMVQTMNTLVFPLIDIFRLIPQIKSSKPIMDKIESLADADTVDVVDKTSPLSLNEQIKLKDISVTLDSKPILHDISLNLTAHKKYLLVGESGSGKSTLAQLLAGFIQDYQGQFLVDNQPLINSEDLFSSVSYVSQTPHLFNQTIKQNIVISEPFSESKFKRVLVQSGVNQFIENAQQLNESIKQNGQNYSGGQKQRIALARGIYQQKPMLVLDESLSGLNSKLSHHIEDQLLTLDSILVYITHQFDMSLIKHYDAIIWVENGRIKANQEPEQLLHNPDFQAFLDVVNDS</sequence>
<evidence type="ECO:0000313" key="10">
    <source>
        <dbReference type="EMBL" id="MEJ6348482.1"/>
    </source>
</evidence>
<keyword evidence="5 7" id="KW-1133">Transmembrane helix</keyword>
<dbReference type="PANTHER" id="PTHR24221:SF654">
    <property type="entry name" value="ATP-BINDING CASSETTE SUB-FAMILY B MEMBER 6"/>
    <property type="match status" value="1"/>
</dbReference>
<dbReference type="PROSITE" id="PS50893">
    <property type="entry name" value="ABC_TRANSPORTER_2"/>
    <property type="match status" value="1"/>
</dbReference>
<dbReference type="InterPro" id="IPR003593">
    <property type="entry name" value="AAA+_ATPase"/>
</dbReference>
<keyword evidence="3" id="KW-0547">Nucleotide-binding</keyword>
<dbReference type="Gene3D" id="3.40.50.300">
    <property type="entry name" value="P-loop containing nucleotide triphosphate hydrolases"/>
    <property type="match status" value="1"/>
</dbReference>
<evidence type="ECO:0000256" key="4">
    <source>
        <dbReference type="ARBA" id="ARBA00022840"/>
    </source>
</evidence>
<reference evidence="10 11" key="1">
    <citation type="submission" date="2023-10" db="EMBL/GenBank/DDBJ databases">
        <title>Holzapfeliella saturejae sp. nov. isolated from Satureja montana flowers.</title>
        <authorList>
            <person name="Alcantara C."/>
            <person name="Zuniga M."/>
            <person name="Landete J.M."/>
            <person name="Monedero V."/>
        </authorList>
    </citation>
    <scope>NUCLEOTIDE SEQUENCE [LARGE SCALE GENOMIC DNA]</scope>
    <source>
        <strain evidence="10 11">He02</strain>
    </source>
</reference>
<dbReference type="InterPro" id="IPR003439">
    <property type="entry name" value="ABC_transporter-like_ATP-bd"/>
</dbReference>
<accession>A0ABU8SIF3</accession>
<keyword evidence="6 7" id="KW-0472">Membrane</keyword>
<evidence type="ECO:0000256" key="6">
    <source>
        <dbReference type="ARBA" id="ARBA00023136"/>
    </source>
</evidence>
<feature type="domain" description="ABC transmembrane type-1" evidence="9">
    <location>
        <begin position="1"/>
        <end position="279"/>
    </location>
</feature>
<dbReference type="CDD" id="cd03228">
    <property type="entry name" value="ABCC_MRP_Like"/>
    <property type="match status" value="1"/>
</dbReference>
<dbReference type="InterPro" id="IPR039421">
    <property type="entry name" value="Type_1_exporter"/>
</dbReference>
<protein>
    <submittedName>
        <fullName evidence="10">ABC transporter ATP-binding protein</fullName>
    </submittedName>
</protein>
<feature type="transmembrane region" description="Helical" evidence="7">
    <location>
        <begin position="31"/>
        <end position="50"/>
    </location>
</feature>
<evidence type="ECO:0000256" key="5">
    <source>
        <dbReference type="ARBA" id="ARBA00022989"/>
    </source>
</evidence>
<dbReference type="PANTHER" id="PTHR24221">
    <property type="entry name" value="ATP-BINDING CASSETTE SUB-FAMILY B"/>
    <property type="match status" value="1"/>
</dbReference>
<evidence type="ECO:0000259" key="8">
    <source>
        <dbReference type="PROSITE" id="PS50893"/>
    </source>
</evidence>
<comment type="caution">
    <text evidence="10">The sequence shown here is derived from an EMBL/GenBank/DDBJ whole genome shotgun (WGS) entry which is preliminary data.</text>
</comment>
<feature type="domain" description="ABC transporter" evidence="8">
    <location>
        <begin position="311"/>
        <end position="540"/>
    </location>
</feature>
<dbReference type="Proteomes" id="UP001377804">
    <property type="component" value="Unassembled WGS sequence"/>
</dbReference>
<dbReference type="Gene3D" id="1.20.1560.10">
    <property type="entry name" value="ABC transporter type 1, transmembrane domain"/>
    <property type="match status" value="1"/>
</dbReference>
<organism evidence="10 11">
    <name type="scientific">Holzapfeliella saturejae</name>
    <dbReference type="NCBI Taxonomy" id="3082953"/>
    <lineage>
        <taxon>Bacteria</taxon>
        <taxon>Bacillati</taxon>
        <taxon>Bacillota</taxon>
        <taxon>Bacilli</taxon>
        <taxon>Lactobacillales</taxon>
        <taxon>Lactobacillaceae</taxon>
        <taxon>Holzapfeliella</taxon>
    </lineage>
</organism>